<feature type="compositionally biased region" description="Polar residues" evidence="1">
    <location>
        <begin position="305"/>
        <end position="328"/>
    </location>
</feature>
<evidence type="ECO:0000256" key="1">
    <source>
        <dbReference type="SAM" id="MobiDB-lite"/>
    </source>
</evidence>
<dbReference type="Proteomes" id="UP000308652">
    <property type="component" value="Unassembled WGS sequence"/>
</dbReference>
<feature type="region of interest" description="Disordered" evidence="1">
    <location>
        <begin position="283"/>
        <end position="365"/>
    </location>
</feature>
<sequence>MFEYSTQDSQPRDGLFLERLDTFMDKCLADIRAFAERELRSYEETRRYVAEWHAKYLFQPGPASSSASTSADRCMRVRSVLCDTSRILESLFDTCGVQSFLLAVDPHDLADTGFLGGSVVGREFWRGLRGGGEPGAKSFRSFCMKQQHSRAVVDEYLREPDSLQPTSPSTVKQSPAQMLKIKLYDAVRNALRSVSGIRNAEMKWTNPERLDIYGVRLVGWPSEIPANNPSTLKASQNKQLLEGLQNGTMKFEKVILTGREEQTKQDTNQGGNDVTIEDEDDFSWAYDADGGDPPPVTPTPLSAPNLGNSTWTTSVPDTSHSADSSPWNSSVGFDSSSSLGVNWEDSRSRKRARSHEPDAWNTSFS</sequence>
<proteinExistence type="predicted"/>
<dbReference type="EMBL" id="ML213597">
    <property type="protein sequence ID" value="TFK40384.1"/>
    <property type="molecule type" value="Genomic_DNA"/>
</dbReference>
<feature type="compositionally biased region" description="Low complexity" evidence="1">
    <location>
        <begin position="329"/>
        <end position="338"/>
    </location>
</feature>
<protein>
    <submittedName>
        <fullName evidence="2">Uncharacterized protein</fullName>
    </submittedName>
</protein>
<evidence type="ECO:0000313" key="3">
    <source>
        <dbReference type="Proteomes" id="UP000308652"/>
    </source>
</evidence>
<dbReference type="AlphaFoldDB" id="A0A5C3M4Q6"/>
<accession>A0A5C3M4Q6</accession>
<evidence type="ECO:0000313" key="2">
    <source>
        <dbReference type="EMBL" id="TFK40384.1"/>
    </source>
</evidence>
<name>A0A5C3M4Q6_9AGAR</name>
<reference evidence="2 3" key="1">
    <citation type="journal article" date="2019" name="Nat. Ecol. Evol.">
        <title>Megaphylogeny resolves global patterns of mushroom evolution.</title>
        <authorList>
            <person name="Varga T."/>
            <person name="Krizsan K."/>
            <person name="Foldi C."/>
            <person name="Dima B."/>
            <person name="Sanchez-Garcia M."/>
            <person name="Sanchez-Ramirez S."/>
            <person name="Szollosi G.J."/>
            <person name="Szarkandi J.G."/>
            <person name="Papp V."/>
            <person name="Albert L."/>
            <person name="Andreopoulos W."/>
            <person name="Angelini C."/>
            <person name="Antonin V."/>
            <person name="Barry K.W."/>
            <person name="Bougher N.L."/>
            <person name="Buchanan P."/>
            <person name="Buyck B."/>
            <person name="Bense V."/>
            <person name="Catcheside P."/>
            <person name="Chovatia M."/>
            <person name="Cooper J."/>
            <person name="Damon W."/>
            <person name="Desjardin D."/>
            <person name="Finy P."/>
            <person name="Geml J."/>
            <person name="Haridas S."/>
            <person name="Hughes K."/>
            <person name="Justo A."/>
            <person name="Karasinski D."/>
            <person name="Kautmanova I."/>
            <person name="Kiss B."/>
            <person name="Kocsube S."/>
            <person name="Kotiranta H."/>
            <person name="LaButti K.M."/>
            <person name="Lechner B.E."/>
            <person name="Liimatainen K."/>
            <person name="Lipzen A."/>
            <person name="Lukacs Z."/>
            <person name="Mihaltcheva S."/>
            <person name="Morgado L.N."/>
            <person name="Niskanen T."/>
            <person name="Noordeloos M.E."/>
            <person name="Ohm R.A."/>
            <person name="Ortiz-Santana B."/>
            <person name="Ovrebo C."/>
            <person name="Racz N."/>
            <person name="Riley R."/>
            <person name="Savchenko A."/>
            <person name="Shiryaev A."/>
            <person name="Soop K."/>
            <person name="Spirin V."/>
            <person name="Szebenyi C."/>
            <person name="Tomsovsky M."/>
            <person name="Tulloss R.E."/>
            <person name="Uehling J."/>
            <person name="Grigoriev I.V."/>
            <person name="Vagvolgyi C."/>
            <person name="Papp T."/>
            <person name="Martin F.M."/>
            <person name="Miettinen O."/>
            <person name="Hibbett D.S."/>
            <person name="Nagy L.G."/>
        </authorList>
    </citation>
    <scope>NUCLEOTIDE SEQUENCE [LARGE SCALE GENOMIC DNA]</scope>
    <source>
        <strain evidence="2 3">CBS 166.37</strain>
    </source>
</reference>
<organism evidence="2 3">
    <name type="scientific">Crucibulum laeve</name>
    <dbReference type="NCBI Taxonomy" id="68775"/>
    <lineage>
        <taxon>Eukaryota</taxon>
        <taxon>Fungi</taxon>
        <taxon>Dikarya</taxon>
        <taxon>Basidiomycota</taxon>
        <taxon>Agaricomycotina</taxon>
        <taxon>Agaricomycetes</taxon>
        <taxon>Agaricomycetidae</taxon>
        <taxon>Agaricales</taxon>
        <taxon>Agaricineae</taxon>
        <taxon>Nidulariaceae</taxon>
        <taxon>Crucibulum</taxon>
    </lineage>
</organism>
<keyword evidence="3" id="KW-1185">Reference proteome</keyword>
<gene>
    <name evidence="2" type="ORF">BDQ12DRAFT_721829</name>
</gene>
<dbReference type="OrthoDB" id="3223825at2759"/>